<dbReference type="InterPro" id="IPR001584">
    <property type="entry name" value="Integrase_cat-core"/>
</dbReference>
<dbReference type="RefSeq" id="WP_410035725.1">
    <property type="nucleotide sequence ID" value="NZ_JBGMEF010000021.1"/>
</dbReference>
<keyword evidence="3" id="KW-1185">Reference proteome</keyword>
<organism evidence="2 3">
    <name type="scientific">Anaerococcus kampingae</name>
    <dbReference type="NCBI Taxonomy" id="3115614"/>
    <lineage>
        <taxon>Bacteria</taxon>
        <taxon>Bacillati</taxon>
        <taxon>Bacillota</taxon>
        <taxon>Tissierellia</taxon>
        <taxon>Tissierellales</taxon>
        <taxon>Peptoniphilaceae</taxon>
        <taxon>Anaerococcus</taxon>
    </lineage>
</organism>
<feature type="non-terminal residue" evidence="2">
    <location>
        <position position="1"/>
    </location>
</feature>
<protein>
    <submittedName>
        <fullName evidence="2">IS3 family transposase</fullName>
    </submittedName>
</protein>
<feature type="domain" description="Integrase catalytic" evidence="1">
    <location>
        <begin position="2"/>
        <end position="37"/>
    </location>
</feature>
<dbReference type="EMBL" id="JBGMEF010000021">
    <property type="protein sequence ID" value="MFO3667454.1"/>
    <property type="molecule type" value="Genomic_DNA"/>
</dbReference>
<reference evidence="2 3" key="1">
    <citation type="journal article" date="2025" name="Anaerobe">
        <title>Description of Anaerococcus kampingiae sp. nov., Anaerococcus groningensis sp. nov., Anaerococcus martiniensis sp. nov., and Anaerococcus cruorum sp. nov., isolated from human clinical specimens.</title>
        <authorList>
            <person name="Boiten K.E."/>
            <person name="Meijer J."/>
            <person name="van Wezel E.M."/>
            <person name="Veloo A.C.M."/>
        </authorList>
    </citation>
    <scope>NUCLEOTIDE SEQUENCE [LARGE SCALE GENOMIC DNA]</scope>
    <source>
        <strain evidence="2 3">ENR0874</strain>
    </source>
</reference>
<evidence type="ECO:0000259" key="1">
    <source>
        <dbReference type="Pfam" id="PF13333"/>
    </source>
</evidence>
<evidence type="ECO:0000313" key="3">
    <source>
        <dbReference type="Proteomes" id="UP001637994"/>
    </source>
</evidence>
<name>A0ABW9MDU5_9FIRM</name>
<dbReference type="Pfam" id="PF13333">
    <property type="entry name" value="rve_2"/>
    <property type="match status" value="1"/>
</dbReference>
<accession>A0ABW9MDU5</accession>
<evidence type="ECO:0000313" key="2">
    <source>
        <dbReference type="EMBL" id="MFO3667454.1"/>
    </source>
</evidence>
<proteinExistence type="predicted"/>
<dbReference type="Proteomes" id="UP001637994">
    <property type="component" value="Unassembled WGS sequence"/>
</dbReference>
<gene>
    <name evidence="2" type="ORF">ACCQ42_06685</name>
</gene>
<comment type="caution">
    <text evidence="2">The sequence shown here is derived from an EMBL/GenBank/DDBJ whole genome shotgun (WGS) entry which is preliminary data.</text>
</comment>
<sequence>KSYDHLRNETEKYIKWYNEDRIKTKLNGMSPVMYRLHSA</sequence>